<organism evidence="1">
    <name type="scientific">Macrococcus psychrotolerans</name>
    <dbReference type="NCBI Taxonomy" id="3039389"/>
    <lineage>
        <taxon>Bacteria</taxon>
        <taxon>Bacillati</taxon>
        <taxon>Bacillota</taxon>
        <taxon>Bacilli</taxon>
        <taxon>Bacillales</taxon>
        <taxon>Staphylococcaceae</taxon>
        <taxon>Macrococcus</taxon>
    </lineage>
</organism>
<evidence type="ECO:0000313" key="1">
    <source>
        <dbReference type="EMBL" id="WZE67654.1"/>
    </source>
</evidence>
<name>A0AAU6RD00_9STAP</name>
<gene>
    <name evidence="1" type="ORF">QA541_05155</name>
</gene>
<sequence length="134" mass="15785">MTYTTEQIIDLIYNYKENFTVYTNLMKEYQDVVMGGSIAQYGIESTMPKPQGQTSNLVWNELQRLMKQDKMITKYENKVRYVQNRWDRIIDEKQAIAFNLKLNGKSNKIIAETIGCDMRKVKKLLEEIAKIMTD</sequence>
<dbReference type="RefSeq" id="WP_420494418.1">
    <property type="nucleotide sequence ID" value="NZ_CP124577.1"/>
</dbReference>
<protein>
    <submittedName>
        <fullName evidence="1">Uncharacterized protein</fullName>
    </submittedName>
</protein>
<reference evidence="1" key="1">
    <citation type="submission" date="2023-04" db="EMBL/GenBank/DDBJ databases">
        <title>Macrococci isolated from food, foodproducing animals, and human clinical materials.</title>
        <authorList>
            <person name="Maslanova I."/>
            <person name="Svec P."/>
            <person name="Sedlacek I."/>
            <person name="Novakova D."/>
            <person name="Keller J.E."/>
            <person name="Schwendener S."/>
            <person name="Finstrlova A."/>
            <person name="Botka T."/>
            <person name="Kovarovic V."/>
            <person name="Petras P."/>
            <person name="Perreten V."/>
            <person name="Pantucek R."/>
        </authorList>
    </citation>
    <scope>NUCLEOTIDE SEQUENCE</scope>
    <source>
        <strain evidence="1">NRL/St 21/332</strain>
    </source>
</reference>
<dbReference type="AlphaFoldDB" id="A0AAU6RD00"/>
<accession>A0AAU6RD00</accession>
<proteinExistence type="predicted"/>
<dbReference type="EMBL" id="CP124577">
    <property type="protein sequence ID" value="WZE67654.1"/>
    <property type="molecule type" value="Genomic_DNA"/>
</dbReference>